<feature type="transmembrane region" description="Helical" evidence="1">
    <location>
        <begin position="1320"/>
        <end position="1340"/>
    </location>
</feature>
<evidence type="ECO:0000259" key="2">
    <source>
        <dbReference type="Pfam" id="PF02514"/>
    </source>
</evidence>
<dbReference type="InterPro" id="IPR003672">
    <property type="entry name" value="CobN/Mg_chltase"/>
</dbReference>
<evidence type="ECO:0000256" key="1">
    <source>
        <dbReference type="SAM" id="Phobius"/>
    </source>
</evidence>
<dbReference type="Pfam" id="PF02514">
    <property type="entry name" value="CobN-Mg_chel"/>
    <property type="match status" value="1"/>
</dbReference>
<feature type="domain" description="CobN/magnesium chelatase" evidence="2">
    <location>
        <begin position="164"/>
        <end position="1246"/>
    </location>
</feature>
<keyword evidence="1" id="KW-1133">Transmembrane helix</keyword>
<dbReference type="PANTHER" id="PTHR44119:SF4">
    <property type="entry name" value="AEROBIC COBALTOCHELATASE SUBUNIT COBN"/>
    <property type="match status" value="1"/>
</dbReference>
<evidence type="ECO:0000313" key="3">
    <source>
        <dbReference type="EMBL" id="PHZ85118.1"/>
    </source>
</evidence>
<dbReference type="EMBL" id="PDEM01000016">
    <property type="protein sequence ID" value="PHZ85118.1"/>
    <property type="molecule type" value="Genomic_DNA"/>
</dbReference>
<dbReference type="PANTHER" id="PTHR44119">
    <property type="entry name" value="MAGNESIUM-CHELATASE SUBUNIT CHLH, CHLOROPLASTIC"/>
    <property type="match status" value="1"/>
</dbReference>
<sequence>MDQSYMFPTIRQKALPQLLPPTNPIMRDIIMRFLFAIFMIVTIAVTASAQDKSDTGPVYKILYVSGTHSNLAKIAALKGYISPLGVTIDRASLSDIGDPAAASLKFSTYDFVVMDDASSRSSKSSFEKYIPAAHAYEGKMLAINWLDEKRLVRGLTDVEAQRLHDYYGNGGQVNLKRMADYLAMILGRQSHDDHSIPAPVIYPDVGIYAPGYEGLIFETLDAYMAWKGEGQTKKPAIGVLIQRSQIESVNTNVIDVAIAKIEAQGALAIPFFFELSPQTSDYVPMLQKGGETIFDVIVNFRAIHWANKRQSEFERLGVPVIQALTYFDGDQKAWEADTQGISPGMTPFLLVLPETAGVIDPVIVAAVNQESGKAEVIDYQMDHLISRAIKYAALKNTPNEDKKLTVFVWGDKNVGASFLNIEESLRSISGALQRAGYAIDKVGSDYFTDRIDRVLNPFYRDYELEELLRDDLAEVMPVKEYVTWFNSLPENVTAPINQFWGAADQNFMVVDHEGERQFVLPRIRNGNLLVMRQPPRSDDPDQDKLIYHKGTVPMNHYYLAAYYYARTYWGSDAIIHLGTHGSQEYLSGKERGLSRYDQSNLAVGDTPVLYPFIIDDVGEAMQAKRRGSATVIGHMTPPFAAAGLAGEASELHELMHQFKSLDEGGVRAKTAEEIKALCFEAKYCQDLELNEVTIDADFAAFLEQLHVYLEDIATQNQPLGLHRFGELPERKLLISTLVQMLGADFTGRARDYEADAYPREEGSQSPNATDDPAHIIAQDITPLEDLAGFKTVRDFVVGTGDLTQLDETLRTDVERGRLYIANMTGIQELPHLIKGLSGGYIPVNTGGDPIRHPESLPSGYNLYGFDPARLPTSAAWAQGKELVEGVIEDYRVRHGHFPDKLAFSLWSIEAMRHYGVLESQALYAMGVKPVWSADGRVVGTEIIPARELKRPRIDVVLSATGLYRDAFPDVMLRLADAVRKVAQLKEANNSIWDNTQRVKADLMQEGMTEEDATYFSTVRLFSNSSGNYGSGVDDAVRASDTWETDAKISDNYLAKMGTAYGADPARWGEQLENVNLYGKQLSGTDVAMLARSSNIYGMISSDDPFEYFGGLALAIRNLDGKSPEMLIANLRDAQNPRAENAAQFLAKELRTRSLNKRWVSEMMEEGYSGATTLASRLTNFWGWQVVDPNLVRDDQWQEFAEVYIKDKFNLGVDEFFEKVNPIAQAEMLERMLEAVRKDYWAADEATRQLLTERLIELVNKYDLVVENEKLKAFVNGQAAGFGMSSVLPTAGASSVTLASQPVQGQQLKKVAQTEPLDQDYNWALIIVLLLCTGFFTGGVFRQNHMKGTRH</sequence>
<keyword evidence="1" id="KW-0812">Transmembrane</keyword>
<accession>A0A2G4YS30</accession>
<dbReference type="CDD" id="cd10150">
    <property type="entry name" value="CobN_like"/>
    <property type="match status" value="1"/>
</dbReference>
<dbReference type="OrthoDB" id="9757976at2"/>
<keyword evidence="4" id="KW-1185">Reference proteome</keyword>
<dbReference type="Proteomes" id="UP000229730">
    <property type="component" value="Unassembled WGS sequence"/>
</dbReference>
<evidence type="ECO:0000313" key="4">
    <source>
        <dbReference type="Proteomes" id="UP000229730"/>
    </source>
</evidence>
<organism evidence="3 4">
    <name type="scientific">Paremcibacter congregatus</name>
    <dbReference type="NCBI Taxonomy" id="2043170"/>
    <lineage>
        <taxon>Bacteria</taxon>
        <taxon>Pseudomonadati</taxon>
        <taxon>Pseudomonadota</taxon>
        <taxon>Alphaproteobacteria</taxon>
        <taxon>Emcibacterales</taxon>
        <taxon>Emcibacteraceae</taxon>
        <taxon>Paremcibacter</taxon>
    </lineage>
</organism>
<reference evidence="3 4" key="1">
    <citation type="submission" date="2017-10" db="EMBL/GenBank/DDBJ databases">
        <title>Frigbacter circumglobatus gen. nov. sp. nov., isolated from sediment cultured in situ.</title>
        <authorList>
            <person name="Zhao Z."/>
        </authorList>
    </citation>
    <scope>NUCLEOTIDE SEQUENCE [LARGE SCALE GENOMIC DNA]</scope>
    <source>
        <strain evidence="3 4">ZYL</strain>
    </source>
</reference>
<name>A0A2G4YS30_9PROT</name>
<keyword evidence="1" id="KW-0472">Membrane</keyword>
<gene>
    <name evidence="3" type="ORF">CRD36_06795</name>
</gene>
<comment type="caution">
    <text evidence="3">The sequence shown here is derived from an EMBL/GenBank/DDBJ whole genome shotgun (WGS) entry which is preliminary data.</text>
</comment>
<protein>
    <submittedName>
        <fullName evidence="3">Cobalamin biosynthesis protein CobN</fullName>
    </submittedName>
</protein>
<dbReference type="InParanoid" id="A0A2G4YS30"/>
<proteinExistence type="predicted"/>